<dbReference type="PANTHER" id="PTHR11067:SF9">
    <property type="entry name" value="INOSINE TRIPHOSPHATE PYROPHOSPHATASE"/>
    <property type="match status" value="1"/>
</dbReference>
<dbReference type="InterPro" id="IPR029001">
    <property type="entry name" value="ITPase-like_fam"/>
</dbReference>
<dbReference type="GO" id="GO:0009143">
    <property type="term" value="P:nucleoside triphosphate catabolic process"/>
    <property type="evidence" value="ECO:0007669"/>
    <property type="project" value="InterPro"/>
</dbReference>
<organism evidence="3">
    <name type="scientific">mine drainage metagenome</name>
    <dbReference type="NCBI Taxonomy" id="410659"/>
    <lineage>
        <taxon>unclassified sequences</taxon>
        <taxon>metagenomes</taxon>
        <taxon>ecological metagenomes</taxon>
    </lineage>
</organism>
<dbReference type="Pfam" id="PF01725">
    <property type="entry name" value="Ham1p_like"/>
    <property type="match status" value="1"/>
</dbReference>
<protein>
    <submittedName>
        <fullName evidence="3">Ham1 family protein</fullName>
    </submittedName>
</protein>
<reference evidence="3" key="2">
    <citation type="journal article" date="2014" name="ISME J.">
        <title>Microbial stratification in low pH oxic and suboxic macroscopic growths along an acid mine drainage.</title>
        <authorList>
            <person name="Mendez-Garcia C."/>
            <person name="Mesa V."/>
            <person name="Sprenger R.R."/>
            <person name="Richter M."/>
            <person name="Diez M.S."/>
            <person name="Solano J."/>
            <person name="Bargiela R."/>
            <person name="Golyshina O.V."/>
            <person name="Manteca A."/>
            <person name="Ramos J.L."/>
            <person name="Gallego J.R."/>
            <person name="Llorente I."/>
            <person name="Martins Dos Santos V.A."/>
            <person name="Jensen O.N."/>
            <person name="Pelaez A.I."/>
            <person name="Sanchez J."/>
            <person name="Ferrer M."/>
        </authorList>
    </citation>
    <scope>NUCLEOTIDE SEQUENCE</scope>
</reference>
<accession>T0ZG76</accession>
<feature type="non-terminal residue" evidence="3">
    <location>
        <position position="131"/>
    </location>
</feature>
<dbReference type="EMBL" id="AUZZ01010970">
    <property type="protein sequence ID" value="EQD27884.1"/>
    <property type="molecule type" value="Genomic_DNA"/>
</dbReference>
<sequence length="131" mass="14930">MAVKQVDIELRELQDTDMVKVARDKTNQVIAKTRKPFIIEDSGMYIRALNNFPGALFKPTFDTLGERKFIGMLGNSRDRRATLISILAYCNPATKEVKIFEGVCNGKIPKKPKGKNIRGARANRVFMPWNW</sequence>
<dbReference type="AlphaFoldDB" id="T0ZG76"/>
<evidence type="ECO:0000256" key="1">
    <source>
        <dbReference type="ARBA" id="ARBA00008023"/>
    </source>
</evidence>
<dbReference type="PANTHER" id="PTHR11067">
    <property type="entry name" value="INOSINE TRIPHOSPHATE PYROPHOSPHATASE/HAM1 PROTEIN"/>
    <property type="match status" value="1"/>
</dbReference>
<evidence type="ECO:0000256" key="2">
    <source>
        <dbReference type="ARBA" id="ARBA00022801"/>
    </source>
</evidence>
<keyword evidence="2" id="KW-0378">Hydrolase</keyword>
<reference evidence="3" key="1">
    <citation type="submission" date="2013-08" db="EMBL/GenBank/DDBJ databases">
        <authorList>
            <person name="Mendez C."/>
            <person name="Richter M."/>
            <person name="Ferrer M."/>
            <person name="Sanchez J."/>
        </authorList>
    </citation>
    <scope>NUCLEOTIDE SEQUENCE</scope>
</reference>
<proteinExistence type="inferred from homology"/>
<evidence type="ECO:0000313" key="3">
    <source>
        <dbReference type="EMBL" id="EQD27884.1"/>
    </source>
</evidence>
<dbReference type="GO" id="GO:0047429">
    <property type="term" value="F:nucleoside triphosphate diphosphatase activity"/>
    <property type="evidence" value="ECO:0007669"/>
    <property type="project" value="InterPro"/>
</dbReference>
<dbReference type="GO" id="GO:0005737">
    <property type="term" value="C:cytoplasm"/>
    <property type="evidence" value="ECO:0007669"/>
    <property type="project" value="TreeGrafter"/>
</dbReference>
<dbReference type="SUPFAM" id="SSF52972">
    <property type="entry name" value="ITPase-like"/>
    <property type="match status" value="1"/>
</dbReference>
<dbReference type="Gene3D" id="3.90.950.10">
    <property type="match status" value="1"/>
</dbReference>
<comment type="caution">
    <text evidence="3">The sequence shown here is derived from an EMBL/GenBank/DDBJ whole genome shotgun (WGS) entry which is preliminary data.</text>
</comment>
<name>T0ZG76_9ZZZZ</name>
<dbReference type="InterPro" id="IPR002637">
    <property type="entry name" value="RdgB/HAM1"/>
</dbReference>
<comment type="similarity">
    <text evidence="1">Belongs to the HAM1 NTPase family.</text>
</comment>
<gene>
    <name evidence="3" type="ORF">B2A_15071</name>
</gene>